<dbReference type="PANTHER" id="PTHR43236">
    <property type="entry name" value="ANTITOXIN HIGA1"/>
    <property type="match status" value="1"/>
</dbReference>
<dbReference type="EMBL" id="JAFBBK010000001">
    <property type="protein sequence ID" value="MBM7416826.1"/>
    <property type="molecule type" value="Genomic_DNA"/>
</dbReference>
<accession>A0ABS2KYF7</accession>
<sequence>MHKKLSTPSLRRLRDMMPRYSINYHQALRVAERQASRLARTWEAEHRAIREADISSLTRMTILRRPCPGTSITDCPSGVSRYEQGRWIVWLNPSETTSRQRFTLAHELKHIIDNGAAHTTVYKQLTPPEIEAVCDHFATNLLMSRHAVYHLWGDGLRTPESLAMAFHISVNAMRRRMTALGLPTDLDEPSVLDYTDAFPATPAPDTLPGHFFTEPPNTTFPGVAA</sequence>
<evidence type="ECO:0000313" key="2">
    <source>
        <dbReference type="EMBL" id="MBM7416826.1"/>
    </source>
</evidence>
<proteinExistence type="predicted"/>
<dbReference type="Gene3D" id="1.10.10.2910">
    <property type="match status" value="1"/>
</dbReference>
<dbReference type="InterPro" id="IPR052345">
    <property type="entry name" value="Rad_response_metalloprotease"/>
</dbReference>
<organism evidence="2 3">
    <name type="scientific">Rhodococcoides corynebacterioides</name>
    <dbReference type="NCBI Taxonomy" id="53972"/>
    <lineage>
        <taxon>Bacteria</taxon>
        <taxon>Bacillati</taxon>
        <taxon>Actinomycetota</taxon>
        <taxon>Actinomycetes</taxon>
        <taxon>Mycobacteriales</taxon>
        <taxon>Nocardiaceae</taxon>
        <taxon>Rhodococcoides</taxon>
    </lineage>
</organism>
<name>A0ABS2KYF7_9NOCA</name>
<feature type="domain" description="IrrE N-terminal-like" evidence="1">
    <location>
        <begin position="80"/>
        <end position="177"/>
    </location>
</feature>
<dbReference type="Pfam" id="PF06114">
    <property type="entry name" value="Peptidase_M78"/>
    <property type="match status" value="1"/>
</dbReference>
<protein>
    <recommendedName>
        <fullName evidence="1">IrrE N-terminal-like domain-containing protein</fullName>
    </recommendedName>
</protein>
<comment type="caution">
    <text evidence="2">The sequence shown here is derived from an EMBL/GenBank/DDBJ whole genome shotgun (WGS) entry which is preliminary data.</text>
</comment>
<dbReference type="RefSeq" id="WP_204869544.1">
    <property type="nucleotide sequence ID" value="NZ_JAFBBK010000001.1"/>
</dbReference>
<dbReference type="Proteomes" id="UP000703038">
    <property type="component" value="Unassembled WGS sequence"/>
</dbReference>
<dbReference type="InterPro" id="IPR010359">
    <property type="entry name" value="IrrE_HExxH"/>
</dbReference>
<keyword evidence="3" id="KW-1185">Reference proteome</keyword>
<reference evidence="2 3" key="1">
    <citation type="submission" date="2021-01" db="EMBL/GenBank/DDBJ databases">
        <title>Genomics of switchgrass bacterial isolates.</title>
        <authorList>
            <person name="Shade A."/>
        </authorList>
    </citation>
    <scope>NUCLEOTIDE SEQUENCE [LARGE SCALE GENOMIC DNA]</scope>
    <source>
        <strain evidence="2 3">PvP111</strain>
    </source>
</reference>
<evidence type="ECO:0000313" key="3">
    <source>
        <dbReference type="Proteomes" id="UP000703038"/>
    </source>
</evidence>
<dbReference type="PANTHER" id="PTHR43236:SF1">
    <property type="entry name" value="BLL7220 PROTEIN"/>
    <property type="match status" value="1"/>
</dbReference>
<gene>
    <name evidence="2" type="ORF">JOE42_003559</name>
</gene>
<evidence type="ECO:0000259" key="1">
    <source>
        <dbReference type="Pfam" id="PF06114"/>
    </source>
</evidence>